<dbReference type="AlphaFoldDB" id="A0AA86QC59"/>
<feature type="region of interest" description="Disordered" evidence="1">
    <location>
        <begin position="406"/>
        <end position="446"/>
    </location>
</feature>
<keyword evidence="4" id="KW-1185">Reference proteome</keyword>
<sequence>MSVPVLTISRNRKTVVKEEPPEEELLTKSRQFKSIKNVLKTSQLLKEPDIQVKVQTAQINDQSQFLQAKSSPFLKSNVITAEYQPQVRTNVVSKNSSRSATLQQNTQKLLNKTEIRASRERFNKQRQPIQVNNYPHQTPLSPQYFDPHEEILNVPLADYKDVKGMRRAMREKKKNRFEDSDDLEVQVCENVQKAVPIQVKNVNIEDLRPETLKAPINQPLNSEQIQIEPEIKQEPNIQQIEQKQTPVQENKEQQANKETVQVLEKAKSAKQEQNVPIENPEIQREEIQNQQTQNNNAEPIMCQIATPTQIMQQNLIIMKDAEVQHETFQPYITIGDGCFHNQIYSSPHQSPQYNYYPDNAKFISNKSIAVKVHYQQNLTKHNPNAVVISSSHTYDKCKEQTDQIQEKYDEAKKQEQESRKNRGQSKEDSKTQEKTEPIVQKAENIEKQPTQPVVPAAPIVYPITPLVSYTISQYSDEISKQFELTLKSNVSVSTPTVQVQYNAQFIRLQKYIEVVNPILQIHNAYIMTVLQYISLTQYVPLFYYHITRIFYSTL</sequence>
<name>A0AA86QC59_9EUKA</name>
<protein>
    <submittedName>
        <fullName evidence="3">Hypothetical_protein</fullName>
    </submittedName>
</protein>
<reference evidence="3 4" key="2">
    <citation type="submission" date="2024-07" db="EMBL/GenBank/DDBJ databases">
        <authorList>
            <person name="Akdeniz Z."/>
        </authorList>
    </citation>
    <scope>NUCLEOTIDE SEQUENCE [LARGE SCALE GENOMIC DNA]</scope>
</reference>
<comment type="caution">
    <text evidence="2">The sequence shown here is derived from an EMBL/GenBank/DDBJ whole genome shotgun (WGS) entry which is preliminary data.</text>
</comment>
<organism evidence="2">
    <name type="scientific">Hexamita inflata</name>
    <dbReference type="NCBI Taxonomy" id="28002"/>
    <lineage>
        <taxon>Eukaryota</taxon>
        <taxon>Metamonada</taxon>
        <taxon>Diplomonadida</taxon>
        <taxon>Hexamitidae</taxon>
        <taxon>Hexamitinae</taxon>
        <taxon>Hexamita</taxon>
    </lineage>
</organism>
<feature type="compositionally biased region" description="Basic and acidic residues" evidence="1">
    <location>
        <begin position="406"/>
        <end position="436"/>
    </location>
</feature>
<reference evidence="2" key="1">
    <citation type="submission" date="2023-06" db="EMBL/GenBank/DDBJ databases">
        <authorList>
            <person name="Kurt Z."/>
        </authorList>
    </citation>
    <scope>NUCLEOTIDE SEQUENCE</scope>
</reference>
<gene>
    <name evidence="3" type="ORF">HINF_LOCUS34678</name>
    <name evidence="2" type="ORF">HINF_LOCUS38017</name>
</gene>
<dbReference type="EMBL" id="CAXDID020000124">
    <property type="protein sequence ID" value="CAL6032840.1"/>
    <property type="molecule type" value="Genomic_DNA"/>
</dbReference>
<proteinExistence type="predicted"/>
<evidence type="ECO:0000313" key="4">
    <source>
        <dbReference type="Proteomes" id="UP001642409"/>
    </source>
</evidence>
<dbReference type="Proteomes" id="UP001642409">
    <property type="component" value="Unassembled WGS sequence"/>
</dbReference>
<evidence type="ECO:0000256" key="1">
    <source>
        <dbReference type="SAM" id="MobiDB-lite"/>
    </source>
</evidence>
<evidence type="ECO:0000313" key="2">
    <source>
        <dbReference type="EMBL" id="CAI9950372.1"/>
    </source>
</evidence>
<evidence type="ECO:0000313" key="3">
    <source>
        <dbReference type="EMBL" id="CAL6032840.1"/>
    </source>
</evidence>
<dbReference type="EMBL" id="CATOUU010000812">
    <property type="protein sequence ID" value="CAI9950372.1"/>
    <property type="molecule type" value="Genomic_DNA"/>
</dbReference>
<accession>A0AA86QC59</accession>